<dbReference type="PANTHER" id="PTHR34817:SF2">
    <property type="entry name" value="NUCLEOTIDYLTRANSFERASE"/>
    <property type="match status" value="1"/>
</dbReference>
<comment type="caution">
    <text evidence="1">The sequence shown here is derived from an EMBL/GenBank/DDBJ whole genome shotgun (WGS) entry which is preliminary data.</text>
</comment>
<keyword evidence="1" id="KW-0808">Transferase</keyword>
<dbReference type="PANTHER" id="PTHR34817">
    <property type="entry name" value="NUCLEOTIDYLTRANSFERASE"/>
    <property type="match status" value="1"/>
</dbReference>
<dbReference type="EMBL" id="REGN01000973">
    <property type="protein sequence ID" value="RNA37805.1"/>
    <property type="molecule type" value="Genomic_DNA"/>
</dbReference>
<dbReference type="Pfam" id="PF10127">
    <property type="entry name" value="RlaP"/>
    <property type="match status" value="1"/>
</dbReference>
<evidence type="ECO:0000313" key="2">
    <source>
        <dbReference type="Proteomes" id="UP000276133"/>
    </source>
</evidence>
<gene>
    <name evidence="1" type="ORF">BpHYR1_009562</name>
</gene>
<accession>A0A3M7SQ25</accession>
<dbReference type="GO" id="GO:0016740">
    <property type="term" value="F:transferase activity"/>
    <property type="evidence" value="ECO:0007669"/>
    <property type="project" value="UniProtKB-KW"/>
</dbReference>
<keyword evidence="2" id="KW-1185">Reference proteome</keyword>
<protein>
    <submittedName>
        <fullName evidence="1">Nucleotidyltransferase</fullName>
    </submittedName>
</protein>
<dbReference type="Proteomes" id="UP000276133">
    <property type="component" value="Unassembled WGS sequence"/>
</dbReference>
<proteinExistence type="predicted"/>
<dbReference type="AlphaFoldDB" id="A0A3M7SQ25"/>
<dbReference type="OrthoDB" id="10266790at2759"/>
<sequence length="270" mass="32302">MEKIESILRDLEKRNDIKIIYAIEAGSRAWGFESNDSDYDIRFIYIHENRKKYLSLTALKETIDGFSDDRVYDWQGWDITKCLKLIQKVNPTITEWLYSPIVYLIDDQFENYIKHMKNLLIEQNRLSPLLNHYRSMAKSNYKSHIKGKNEVNIKKYLYVIRPIGMFQWLLNRPIKDSDVFYVNFDKVLHELKPHLKENVNEKINEIIDFKRNSNEANLGSRIECIDEWIEDLLENKSIVEIEKNDSLNAEVGNHDKFDQLLHEILRVEFR</sequence>
<dbReference type="InterPro" id="IPR018775">
    <property type="entry name" value="RlaP"/>
</dbReference>
<evidence type="ECO:0000313" key="1">
    <source>
        <dbReference type="EMBL" id="RNA37805.1"/>
    </source>
</evidence>
<organism evidence="1 2">
    <name type="scientific">Brachionus plicatilis</name>
    <name type="common">Marine rotifer</name>
    <name type="synonym">Brachionus muelleri</name>
    <dbReference type="NCBI Taxonomy" id="10195"/>
    <lineage>
        <taxon>Eukaryota</taxon>
        <taxon>Metazoa</taxon>
        <taxon>Spiralia</taxon>
        <taxon>Gnathifera</taxon>
        <taxon>Rotifera</taxon>
        <taxon>Eurotatoria</taxon>
        <taxon>Monogononta</taxon>
        <taxon>Pseudotrocha</taxon>
        <taxon>Ploima</taxon>
        <taxon>Brachionidae</taxon>
        <taxon>Brachionus</taxon>
    </lineage>
</organism>
<name>A0A3M7SQ25_BRAPC</name>
<reference evidence="1 2" key="1">
    <citation type="journal article" date="2018" name="Sci. Rep.">
        <title>Genomic signatures of local adaptation to the degree of environmental predictability in rotifers.</title>
        <authorList>
            <person name="Franch-Gras L."/>
            <person name="Hahn C."/>
            <person name="Garcia-Roger E.M."/>
            <person name="Carmona M.J."/>
            <person name="Serra M."/>
            <person name="Gomez A."/>
        </authorList>
    </citation>
    <scope>NUCLEOTIDE SEQUENCE [LARGE SCALE GENOMIC DNA]</scope>
    <source>
        <strain evidence="1">HYR1</strain>
    </source>
</reference>